<organism evidence="14 15">
    <name type="scientific">Cryoendolithus antarcticus</name>
    <dbReference type="NCBI Taxonomy" id="1507870"/>
    <lineage>
        <taxon>Eukaryota</taxon>
        <taxon>Fungi</taxon>
        <taxon>Dikarya</taxon>
        <taxon>Ascomycota</taxon>
        <taxon>Pezizomycotina</taxon>
        <taxon>Dothideomycetes</taxon>
        <taxon>Dothideomycetidae</taxon>
        <taxon>Cladosporiales</taxon>
        <taxon>Cladosporiaceae</taxon>
        <taxon>Cryoendolithus</taxon>
    </lineage>
</organism>
<protein>
    <recommendedName>
        <fullName evidence="5">H/ACA ribonucleoprotein complex subunit CBF5</fullName>
    </recommendedName>
    <alternativeName>
        <fullName evidence="9">Centromere-binding factor 5</fullName>
    </alternativeName>
    <alternativeName>
        <fullName evidence="8">H/ACA ribonucleoprotein complex subunit cbf5</fullName>
    </alternativeName>
    <alternativeName>
        <fullName evidence="11">H/ACA snoRNP protein CBF5</fullName>
    </alternativeName>
    <alternativeName>
        <fullName evidence="10">Small nucleolar RNP protein CBF5</fullName>
    </alternativeName>
</protein>
<dbReference type="GO" id="GO:0031118">
    <property type="term" value="P:rRNA pseudouridine synthesis"/>
    <property type="evidence" value="ECO:0007669"/>
    <property type="project" value="TreeGrafter"/>
</dbReference>
<proteinExistence type="inferred from homology"/>
<accession>A0A1V8T0B6</accession>
<dbReference type="CDD" id="cd09137">
    <property type="entry name" value="PLDc_PGS1_euk_2"/>
    <property type="match status" value="1"/>
</dbReference>
<dbReference type="InParanoid" id="A0A1V8T0B6"/>
<evidence type="ECO:0000256" key="12">
    <source>
        <dbReference type="SAM" id="MobiDB-lite"/>
    </source>
</evidence>
<dbReference type="EMBL" id="NAJO01000021">
    <property type="protein sequence ID" value="OQO04658.1"/>
    <property type="molecule type" value="Genomic_DNA"/>
</dbReference>
<reference evidence="15" key="1">
    <citation type="submission" date="2017-03" db="EMBL/GenBank/DDBJ databases">
        <title>Genomes of endolithic fungi from Antarctica.</title>
        <authorList>
            <person name="Coleine C."/>
            <person name="Masonjones S."/>
            <person name="Stajich J.E."/>
        </authorList>
    </citation>
    <scope>NUCLEOTIDE SEQUENCE [LARGE SCALE GENOMIC DNA]</scope>
    <source>
        <strain evidence="15">CCFEE 5527</strain>
    </source>
</reference>
<feature type="compositionally biased region" description="Basic and acidic residues" evidence="12">
    <location>
        <begin position="883"/>
        <end position="895"/>
    </location>
</feature>
<dbReference type="SUPFAM" id="SSF56024">
    <property type="entry name" value="Phospholipase D/nuclease"/>
    <property type="match status" value="1"/>
</dbReference>
<evidence type="ECO:0000256" key="6">
    <source>
        <dbReference type="ARBA" id="ARBA00023235"/>
    </source>
</evidence>
<dbReference type="InterPro" id="IPR036974">
    <property type="entry name" value="PUA_sf"/>
</dbReference>
<comment type="catalytic activity">
    <reaction evidence="1">
        <text>a uridine in mRNA = a pseudouridine in mRNA</text>
        <dbReference type="Rhea" id="RHEA:56644"/>
        <dbReference type="Rhea" id="RHEA-COMP:14658"/>
        <dbReference type="Rhea" id="RHEA-COMP:14659"/>
        <dbReference type="ChEBI" id="CHEBI:65314"/>
        <dbReference type="ChEBI" id="CHEBI:65315"/>
    </reaction>
</comment>
<evidence type="ECO:0000256" key="10">
    <source>
        <dbReference type="ARBA" id="ARBA00081789"/>
    </source>
</evidence>
<dbReference type="InterPro" id="IPR002478">
    <property type="entry name" value="PUA"/>
</dbReference>
<comment type="function">
    <text evidence="7">Catalytic subunit of H/ACA small nucleolar ribonucleoprotein (H/ACA snoRNP) complex, which catalyzes pseudouridylation of rRNA. This involves the isomerization of uridine such that the ribose is subsequently attached to C5, instead of the normal N1. Pseudouridine ('psi') residues may serve to stabilize the conformation of rRNAs and play a central role in ribosomal RNA processing. The H/ACA snoRNP complex also mediates pseudouridylation of other types of RNAs. Catalyzes pseudouridylation at position 93 in U2 snRNA. Also catalyzes pseudouridylation of mRNAs; H/ACA-type snoRNAs probably guide pseudouridylation of mRNAs.</text>
</comment>
<dbReference type="Pfam" id="PF01472">
    <property type="entry name" value="PUA"/>
    <property type="match status" value="1"/>
</dbReference>
<dbReference type="InterPro" id="IPR004802">
    <property type="entry name" value="tRNA_PsdUridine_synth_B_fam"/>
</dbReference>
<feature type="compositionally biased region" description="Basic residues" evidence="12">
    <location>
        <begin position="990"/>
        <end position="1000"/>
    </location>
</feature>
<dbReference type="InterPro" id="IPR015947">
    <property type="entry name" value="PUA-like_sf"/>
</dbReference>
<dbReference type="GO" id="GO:1990481">
    <property type="term" value="P:mRNA pseudouridine synthesis"/>
    <property type="evidence" value="ECO:0007669"/>
    <property type="project" value="TreeGrafter"/>
</dbReference>
<dbReference type="SUPFAM" id="SSF55120">
    <property type="entry name" value="Pseudouridine synthase"/>
    <property type="match status" value="1"/>
</dbReference>
<evidence type="ECO:0000256" key="4">
    <source>
        <dbReference type="ARBA" id="ARBA00008999"/>
    </source>
</evidence>
<dbReference type="GO" id="GO:0009982">
    <property type="term" value="F:pseudouridine synthase activity"/>
    <property type="evidence" value="ECO:0007669"/>
    <property type="project" value="InterPro"/>
</dbReference>
<dbReference type="Gene3D" id="2.30.130.10">
    <property type="entry name" value="PUA domain"/>
    <property type="match status" value="1"/>
</dbReference>
<gene>
    <name evidence="14" type="ORF">B0A48_09580</name>
</gene>
<feature type="region of interest" description="Disordered" evidence="12">
    <location>
        <begin position="883"/>
        <end position="1014"/>
    </location>
</feature>
<dbReference type="Gene3D" id="3.30.2350.10">
    <property type="entry name" value="Pseudouridine synthase"/>
    <property type="match status" value="1"/>
</dbReference>
<dbReference type="InterPro" id="IPR004521">
    <property type="entry name" value="Uncharacterised_CHP00451"/>
</dbReference>
<dbReference type="OrthoDB" id="10250002at2759"/>
<dbReference type="InterPro" id="IPR020103">
    <property type="entry name" value="PsdUridine_synth_cat_dom_sf"/>
</dbReference>
<dbReference type="AlphaFoldDB" id="A0A1V8T0B6"/>
<dbReference type="InterPro" id="IPR012960">
    <property type="entry name" value="Dyskerin-like"/>
</dbReference>
<evidence type="ECO:0000256" key="3">
    <source>
        <dbReference type="ARBA" id="ARBA00001896"/>
    </source>
</evidence>
<evidence type="ECO:0000256" key="8">
    <source>
        <dbReference type="ARBA" id="ARBA00072225"/>
    </source>
</evidence>
<dbReference type="SMART" id="SM01136">
    <property type="entry name" value="DKCLD"/>
    <property type="match status" value="1"/>
</dbReference>
<evidence type="ECO:0000256" key="2">
    <source>
        <dbReference type="ARBA" id="ARBA00001832"/>
    </source>
</evidence>
<dbReference type="CDD" id="cd09135">
    <property type="entry name" value="PLDc_PGS1_euk_1"/>
    <property type="match status" value="1"/>
</dbReference>
<evidence type="ECO:0000256" key="9">
    <source>
        <dbReference type="ARBA" id="ARBA00077661"/>
    </source>
</evidence>
<comment type="catalytic activity">
    <reaction evidence="2">
        <text>uridine in snRNA = pseudouridine in snRNA</text>
        <dbReference type="Rhea" id="RHEA:51124"/>
        <dbReference type="Rhea" id="RHEA-COMP:12891"/>
        <dbReference type="Rhea" id="RHEA-COMP:12892"/>
        <dbReference type="ChEBI" id="CHEBI:65314"/>
        <dbReference type="ChEBI" id="CHEBI:65315"/>
    </reaction>
</comment>
<dbReference type="STRING" id="1507870.A0A1V8T0B6"/>
<feature type="domain" description="PLD phosphodiesterase" evidence="13">
    <location>
        <begin position="186"/>
        <end position="212"/>
    </location>
</feature>
<comment type="caution">
    <text evidence="14">The sequence shown here is derived from an EMBL/GenBank/DDBJ whole genome shotgun (WGS) entry which is preliminary data.</text>
</comment>
<dbReference type="InterPro" id="IPR002501">
    <property type="entry name" value="PsdUridine_synth_N"/>
</dbReference>
<feature type="compositionally biased region" description="Basic and acidic residues" evidence="12">
    <location>
        <begin position="950"/>
        <end position="959"/>
    </location>
</feature>
<feature type="compositionally biased region" description="Low complexity" evidence="12">
    <location>
        <begin position="1003"/>
        <end position="1014"/>
    </location>
</feature>
<dbReference type="PANTHER" id="PTHR23127:SF0">
    <property type="entry name" value="H_ACA RIBONUCLEOPROTEIN COMPLEX SUBUNIT DKC1"/>
    <property type="match status" value="1"/>
</dbReference>
<dbReference type="GO" id="GO:0000495">
    <property type="term" value="P:box H/ACA sno(s)RNA 3'-end processing"/>
    <property type="evidence" value="ECO:0007669"/>
    <property type="project" value="TreeGrafter"/>
</dbReference>
<dbReference type="NCBIfam" id="NF003280">
    <property type="entry name" value="PRK04270.1"/>
    <property type="match status" value="1"/>
</dbReference>
<dbReference type="GO" id="GO:0031429">
    <property type="term" value="C:box H/ACA snoRNP complex"/>
    <property type="evidence" value="ECO:0007669"/>
    <property type="project" value="TreeGrafter"/>
</dbReference>
<evidence type="ECO:0000256" key="1">
    <source>
        <dbReference type="ARBA" id="ARBA00001166"/>
    </source>
</evidence>
<dbReference type="Pfam" id="PF16198">
    <property type="entry name" value="TruB_C_2"/>
    <property type="match status" value="1"/>
</dbReference>
<comment type="catalytic activity">
    <reaction evidence="3">
        <text>uridine in 5S rRNA = pseudouridine in 5S rRNA</text>
        <dbReference type="Rhea" id="RHEA:47036"/>
        <dbReference type="Rhea" id="RHEA-COMP:11730"/>
        <dbReference type="Rhea" id="RHEA-COMP:11731"/>
        <dbReference type="ChEBI" id="CHEBI:65314"/>
        <dbReference type="ChEBI" id="CHEBI:65315"/>
    </reaction>
</comment>
<dbReference type="CDD" id="cd21148">
    <property type="entry name" value="PUA_Cbf5"/>
    <property type="match status" value="1"/>
</dbReference>
<comment type="similarity">
    <text evidence="4">Belongs to the pseudouridine synthase TruB family.</text>
</comment>
<evidence type="ECO:0000259" key="13">
    <source>
        <dbReference type="PROSITE" id="PS50035"/>
    </source>
</evidence>
<evidence type="ECO:0000313" key="14">
    <source>
        <dbReference type="EMBL" id="OQO04658.1"/>
    </source>
</evidence>
<dbReference type="InterPro" id="IPR001736">
    <property type="entry name" value="PLipase_D/transphosphatidylase"/>
</dbReference>
<dbReference type="InterPro" id="IPR032819">
    <property type="entry name" value="TruB_C"/>
</dbReference>
<dbReference type="Pfam" id="PF01509">
    <property type="entry name" value="TruB_N"/>
    <property type="match status" value="1"/>
</dbReference>
<sequence length="1014" mass="111626">MIVRRTLPHYRLVAITCTRNASRRSCRAQRRCNSTQSATNASLNASPAGIAPIATITNEFDKLAPRFDVSADAIEILKGPAEFYATLKASYIELRRIYLSTLYVGKTEHELIATIHQALESNPDLKVSILTDALRGTREAPKASCASLLSSLIRDFGPDRVEICMYHTPNLTGVRKALIPKRINEGWGLQHMKLYCVDDEIIMSGANLSDDYFTNRQDRYHVFKSAEIAEYYGGIYRAVANLSYRVVVDGKDPSGFRLDWPTTNVQPAPLDDPKAYIASATKSLSSLLKPQATISGEKRGNTSIYPVCQFTPLLKPDASTELPALTSILRALSTPALQSSQWTFTAGYFNMTPSIRDLLLSSNPASGTVVTASPWANGFYGSKGVTGMLPAAYTFMSRSFIDAVAKRGLSSSITLKEWRRGTVNKLEGWTYHAKGLWITLPGETQPSVSLIGSSNYTKRSYSLDLEANAVIVTRDEDLQKRLGEEEKALQDYAKPVGRETFMKTERRVGLHTAAMALVKASSLNDAYIIKPEAAAPNINYADWPLLLKNWDQLNVRTGHFTPIPAGSNPEKRELKEYISSGVINLDKPSNPSSHEVVAWMKRMLRVDRTGHSGTLDPKVTGCLIVCIDRATRLVKSQQGAGKEYVCVLRLHDKLPGGQAQLSRALETLTGALFQRPPLISAVKRQLRIRTIHESKLIEFDNDRQLAVFWVSCEAGTYIRTLCVHLGLLLGVGGHMQELRRVRSGAMNEQEGMVTLHDVLDAQWLYDNQRDESMLRKVISPLECLLTSYKRVVVKDSAVNAVCYGAKLMIPGLLRHESGISLHEEIVLITTKGEAIAIGIAQMSTVEMSSCDHGVVAKVKRCIMERDLYPRRWGMGPTAVTKKQLKESGKLDKYGKPNEQTPSEWKKEYKDFNDENGVNGTVAVAGSHGAPKSEAQAAEDAPVKEGIPGKGAEKTTKEDVEMADAIPPVEVEGGKKKRKHDGETAEEKAARKAAKKAKKEKRASAGGATADADSE</sequence>
<evidence type="ECO:0000256" key="5">
    <source>
        <dbReference type="ARBA" id="ARBA00019272"/>
    </source>
</evidence>
<dbReference type="NCBIfam" id="TIGR00425">
    <property type="entry name" value="CBF5"/>
    <property type="match status" value="1"/>
</dbReference>
<dbReference type="GO" id="GO:0003723">
    <property type="term" value="F:RNA binding"/>
    <property type="evidence" value="ECO:0007669"/>
    <property type="project" value="InterPro"/>
</dbReference>
<dbReference type="SMART" id="SM00359">
    <property type="entry name" value="PUA"/>
    <property type="match status" value="1"/>
</dbReference>
<dbReference type="FunFam" id="3.30.2350.10:FF:000001">
    <property type="entry name" value="H/ACA ribonucleoprotein complex subunit CBF5"/>
    <property type="match status" value="1"/>
</dbReference>
<dbReference type="Proteomes" id="UP000192596">
    <property type="component" value="Unassembled WGS sequence"/>
</dbReference>
<dbReference type="SUPFAM" id="SSF88697">
    <property type="entry name" value="PUA domain-like"/>
    <property type="match status" value="1"/>
</dbReference>
<dbReference type="CDD" id="cd02572">
    <property type="entry name" value="PseudoU_synth_hDyskerin"/>
    <property type="match status" value="1"/>
</dbReference>
<evidence type="ECO:0000256" key="11">
    <source>
        <dbReference type="ARBA" id="ARBA00082909"/>
    </source>
</evidence>
<feature type="compositionally biased region" description="Basic and acidic residues" evidence="12">
    <location>
        <begin position="903"/>
        <end position="912"/>
    </location>
</feature>
<feature type="compositionally biased region" description="Basic and acidic residues" evidence="12">
    <location>
        <begin position="979"/>
        <end position="989"/>
    </location>
</feature>
<dbReference type="PANTHER" id="PTHR23127">
    <property type="entry name" value="CENTROMERE/MICROTUBULE BINDING PROTEIN CBF5"/>
    <property type="match status" value="1"/>
</dbReference>
<name>A0A1V8T0B6_9PEZI</name>
<dbReference type="SMART" id="SM00155">
    <property type="entry name" value="PLDc"/>
    <property type="match status" value="2"/>
</dbReference>
<dbReference type="FunCoup" id="A0A1V8T0B6">
    <property type="interactions" value="768"/>
</dbReference>
<evidence type="ECO:0000256" key="7">
    <source>
        <dbReference type="ARBA" id="ARBA00056777"/>
    </source>
</evidence>
<keyword evidence="15" id="KW-1185">Reference proteome</keyword>
<dbReference type="PROSITE" id="PS50890">
    <property type="entry name" value="PUA"/>
    <property type="match status" value="1"/>
</dbReference>
<dbReference type="PROSITE" id="PS50035">
    <property type="entry name" value="PLD"/>
    <property type="match status" value="1"/>
</dbReference>
<dbReference type="Pfam" id="PF08068">
    <property type="entry name" value="DKCLD"/>
    <property type="match status" value="1"/>
</dbReference>
<dbReference type="GO" id="GO:0031120">
    <property type="term" value="P:snRNA pseudouridine synthesis"/>
    <property type="evidence" value="ECO:0007669"/>
    <property type="project" value="TreeGrafter"/>
</dbReference>
<evidence type="ECO:0000313" key="15">
    <source>
        <dbReference type="Proteomes" id="UP000192596"/>
    </source>
</evidence>
<keyword evidence="6" id="KW-0413">Isomerase</keyword>
<dbReference type="NCBIfam" id="TIGR00451">
    <property type="entry name" value="unchar_dom_2"/>
    <property type="match status" value="1"/>
</dbReference>
<dbReference type="Gene3D" id="3.30.870.10">
    <property type="entry name" value="Endonuclease Chain A"/>
    <property type="match status" value="2"/>
</dbReference>